<dbReference type="SUPFAM" id="SSF46955">
    <property type="entry name" value="Putative DNA-binding domain"/>
    <property type="match status" value="1"/>
</dbReference>
<sequence>MNNYFSIGEMSKLHKISIQTLRYYDQIDLFKPLHVNKENCYRYYSISQFSQLDLIKYLKCLGMPLKEIKVKLNGNNEEMLQLLDNKIDIVNSKIRELEIIKKVLTKKKETIENGLKENEIGRISRKYFQTRSILSVDYEKELSYERTLELARRKIANMMEENLSIFYGGVSGLINTNDFLNNEKVHYKKSFVIIEKNIFNTKLKPYISEIPSGEFICMSYKGSYKNNYKHIKKLMDYIEYKRIPVEQYIYEICIIDPLSATSEDDLLTELQIKVKKRDIDLRCLV</sequence>
<feature type="domain" description="HTH merR-type" evidence="5">
    <location>
        <begin position="4"/>
        <end position="74"/>
    </location>
</feature>
<dbReference type="Gene3D" id="1.10.1660.10">
    <property type="match status" value="1"/>
</dbReference>
<keyword evidence="3" id="KW-0238">DNA-binding</keyword>
<dbReference type="InterPro" id="IPR009061">
    <property type="entry name" value="DNA-bd_dom_put_sf"/>
</dbReference>
<organism evidence="6 7">
    <name type="scientific">Clostridium brassicae</name>
    <dbReference type="NCBI Taxonomy" id="2999072"/>
    <lineage>
        <taxon>Bacteria</taxon>
        <taxon>Bacillati</taxon>
        <taxon>Bacillota</taxon>
        <taxon>Clostridia</taxon>
        <taxon>Eubacteriales</taxon>
        <taxon>Clostridiaceae</taxon>
        <taxon>Clostridium</taxon>
    </lineage>
</organism>
<dbReference type="EMBL" id="JAPQFJ010000020">
    <property type="protein sequence ID" value="MCY6960092.1"/>
    <property type="molecule type" value="Genomic_DNA"/>
</dbReference>
<evidence type="ECO:0000256" key="3">
    <source>
        <dbReference type="ARBA" id="ARBA00023125"/>
    </source>
</evidence>
<evidence type="ECO:0000256" key="4">
    <source>
        <dbReference type="ARBA" id="ARBA00023163"/>
    </source>
</evidence>
<evidence type="ECO:0000256" key="2">
    <source>
        <dbReference type="ARBA" id="ARBA00023015"/>
    </source>
</evidence>
<dbReference type="PROSITE" id="PS50937">
    <property type="entry name" value="HTH_MERR_2"/>
    <property type="match status" value="1"/>
</dbReference>
<gene>
    <name evidence="6" type="ORF">OW729_15840</name>
</gene>
<dbReference type="SUPFAM" id="SSF55136">
    <property type="entry name" value="Probable bacterial effector-binding domain"/>
    <property type="match status" value="1"/>
</dbReference>
<dbReference type="PANTHER" id="PTHR30204:SF69">
    <property type="entry name" value="MERR-FAMILY TRANSCRIPTIONAL REGULATOR"/>
    <property type="match status" value="1"/>
</dbReference>
<dbReference type="InterPro" id="IPR000551">
    <property type="entry name" value="MerR-type_HTH_dom"/>
</dbReference>
<evidence type="ECO:0000313" key="6">
    <source>
        <dbReference type="EMBL" id="MCY6960092.1"/>
    </source>
</evidence>
<keyword evidence="2" id="KW-0805">Transcription regulation</keyword>
<name>A0ABT4DCR8_9CLOT</name>
<dbReference type="InterPro" id="IPR047057">
    <property type="entry name" value="MerR_fam"/>
</dbReference>
<dbReference type="SMART" id="SM00422">
    <property type="entry name" value="HTH_MERR"/>
    <property type="match status" value="1"/>
</dbReference>
<protein>
    <submittedName>
        <fullName evidence="6">MerR family transcriptional regulator</fullName>
    </submittedName>
</protein>
<comment type="caution">
    <text evidence="6">The sequence shown here is derived from an EMBL/GenBank/DDBJ whole genome shotgun (WGS) entry which is preliminary data.</text>
</comment>
<dbReference type="CDD" id="cd01107">
    <property type="entry name" value="HTH_BmrR"/>
    <property type="match status" value="1"/>
</dbReference>
<dbReference type="PANTHER" id="PTHR30204">
    <property type="entry name" value="REDOX-CYCLING DRUG-SENSING TRANSCRIPTIONAL ACTIVATOR SOXR"/>
    <property type="match status" value="1"/>
</dbReference>
<evidence type="ECO:0000313" key="7">
    <source>
        <dbReference type="Proteomes" id="UP001144612"/>
    </source>
</evidence>
<evidence type="ECO:0000259" key="5">
    <source>
        <dbReference type="PROSITE" id="PS50937"/>
    </source>
</evidence>
<dbReference type="Pfam" id="PF13411">
    <property type="entry name" value="MerR_1"/>
    <property type="match status" value="1"/>
</dbReference>
<keyword evidence="7" id="KW-1185">Reference proteome</keyword>
<evidence type="ECO:0000256" key="1">
    <source>
        <dbReference type="ARBA" id="ARBA00022491"/>
    </source>
</evidence>
<proteinExistence type="predicted"/>
<reference evidence="6" key="1">
    <citation type="submission" date="2022-12" db="EMBL/GenBank/DDBJ databases">
        <title>Clostridium sp. nov., isolated from industrial wastewater.</title>
        <authorList>
            <person name="Jiayan W."/>
        </authorList>
    </citation>
    <scope>NUCLEOTIDE SEQUENCE</scope>
    <source>
        <strain evidence="6">ZC22-4</strain>
    </source>
</reference>
<dbReference type="InterPro" id="IPR011256">
    <property type="entry name" value="Reg_factor_effector_dom_sf"/>
</dbReference>
<dbReference type="Proteomes" id="UP001144612">
    <property type="component" value="Unassembled WGS sequence"/>
</dbReference>
<keyword evidence="4" id="KW-0804">Transcription</keyword>
<dbReference type="Gene3D" id="3.20.80.10">
    <property type="entry name" value="Regulatory factor, effector binding domain"/>
    <property type="match status" value="1"/>
</dbReference>
<accession>A0ABT4DCR8</accession>
<dbReference type="RefSeq" id="WP_268062529.1">
    <property type="nucleotide sequence ID" value="NZ_JAPQFJ010000020.1"/>
</dbReference>
<keyword evidence="1" id="KW-0678">Repressor</keyword>